<comment type="cofactor">
    <cofactor evidence="1">
        <name>pantetheine 4'-phosphate</name>
        <dbReference type="ChEBI" id="CHEBI:47942"/>
    </cofactor>
</comment>
<dbReference type="NCBIfam" id="NF003417">
    <property type="entry name" value="PRK04813.1"/>
    <property type="match status" value="5"/>
</dbReference>
<dbReference type="SUPFAM" id="SSF52777">
    <property type="entry name" value="CoA-dependent acyltransferases"/>
    <property type="match status" value="8"/>
</dbReference>
<evidence type="ECO:0000256" key="3">
    <source>
        <dbReference type="ARBA" id="ARBA00022553"/>
    </source>
</evidence>
<feature type="domain" description="Carrier" evidence="6">
    <location>
        <begin position="1381"/>
        <end position="1456"/>
    </location>
</feature>
<feature type="domain" description="Carrier" evidence="6">
    <location>
        <begin position="4615"/>
        <end position="4690"/>
    </location>
</feature>
<dbReference type="InterPro" id="IPR013217">
    <property type="entry name" value="Methyltransf_12"/>
</dbReference>
<dbReference type="FunFam" id="2.30.38.10:FF:000001">
    <property type="entry name" value="Non-ribosomal peptide synthetase PvdI"/>
    <property type="match status" value="4"/>
</dbReference>
<dbReference type="InterPro" id="IPR009081">
    <property type="entry name" value="PP-bd_ACP"/>
</dbReference>
<dbReference type="CDD" id="cd05930">
    <property type="entry name" value="A_NRPS"/>
    <property type="match status" value="3"/>
</dbReference>
<dbReference type="GO" id="GO:0009403">
    <property type="term" value="P:toxin biosynthetic process"/>
    <property type="evidence" value="ECO:0007669"/>
    <property type="project" value="UniProtKB-ARBA"/>
</dbReference>
<dbReference type="FunFam" id="1.10.1200.10:FF:000016">
    <property type="entry name" value="Non-ribosomal peptide synthase"/>
    <property type="match status" value="4"/>
</dbReference>
<dbReference type="SMART" id="SM00823">
    <property type="entry name" value="PKS_PP"/>
    <property type="match status" value="4"/>
</dbReference>
<dbReference type="NCBIfam" id="TIGR01733">
    <property type="entry name" value="AA-adenyl-dom"/>
    <property type="match status" value="4"/>
</dbReference>
<feature type="domain" description="Carrier" evidence="6">
    <location>
        <begin position="3546"/>
        <end position="3621"/>
    </location>
</feature>
<dbReference type="GO" id="GO:0031177">
    <property type="term" value="F:phosphopantetheine binding"/>
    <property type="evidence" value="ECO:0007669"/>
    <property type="project" value="InterPro"/>
</dbReference>
<dbReference type="Gene3D" id="3.40.50.980">
    <property type="match status" value="8"/>
</dbReference>
<dbReference type="InterPro" id="IPR000873">
    <property type="entry name" value="AMP-dep_synth/lig_dom"/>
</dbReference>
<dbReference type="NCBIfam" id="NF004282">
    <property type="entry name" value="PRK05691.1"/>
    <property type="match status" value="7"/>
</dbReference>
<evidence type="ECO:0000256" key="1">
    <source>
        <dbReference type="ARBA" id="ARBA00001957"/>
    </source>
</evidence>
<organism evidence="7 8">
    <name type="scientific">Burkholderia gladioli</name>
    <name type="common">Pseudomonas marginata</name>
    <name type="synonym">Phytomonas marginata</name>
    <dbReference type="NCBI Taxonomy" id="28095"/>
    <lineage>
        <taxon>Bacteria</taxon>
        <taxon>Pseudomonadati</taxon>
        <taxon>Pseudomonadota</taxon>
        <taxon>Betaproteobacteria</taxon>
        <taxon>Burkholderiales</taxon>
        <taxon>Burkholderiaceae</taxon>
        <taxon>Burkholderia</taxon>
    </lineage>
</organism>
<evidence type="ECO:0000313" key="7">
    <source>
        <dbReference type="EMBL" id="KGC09535.1"/>
    </source>
</evidence>
<dbReference type="InterPro" id="IPR023213">
    <property type="entry name" value="CAT-like_dom_sf"/>
</dbReference>
<dbReference type="CDD" id="cd19531">
    <property type="entry name" value="LCL_NRPS-like"/>
    <property type="match status" value="3"/>
</dbReference>
<dbReference type="InterPro" id="IPR020845">
    <property type="entry name" value="AMP-binding_CS"/>
</dbReference>
<dbReference type="PROSITE" id="PS00455">
    <property type="entry name" value="AMP_BINDING"/>
    <property type="match status" value="4"/>
</dbReference>
<evidence type="ECO:0000256" key="2">
    <source>
        <dbReference type="ARBA" id="ARBA00022450"/>
    </source>
</evidence>
<dbReference type="CDD" id="cd02440">
    <property type="entry name" value="AdoMet_MTases"/>
    <property type="match status" value="1"/>
</dbReference>
<dbReference type="SUPFAM" id="SSF56801">
    <property type="entry name" value="Acetyl-CoA synthetase-like"/>
    <property type="match status" value="4"/>
</dbReference>
<evidence type="ECO:0000313" key="8">
    <source>
        <dbReference type="Proteomes" id="UP000029590"/>
    </source>
</evidence>
<dbReference type="GO" id="GO:0043041">
    <property type="term" value="P:amino acid activation for nonribosomal peptide biosynthetic process"/>
    <property type="evidence" value="ECO:0007669"/>
    <property type="project" value="TreeGrafter"/>
</dbReference>
<dbReference type="InterPro" id="IPR045851">
    <property type="entry name" value="AMP-bd_C_sf"/>
</dbReference>
<dbReference type="EMBL" id="JPGG01000018">
    <property type="protein sequence ID" value="KGC09535.1"/>
    <property type="molecule type" value="Genomic_DNA"/>
</dbReference>
<dbReference type="InterPro" id="IPR036736">
    <property type="entry name" value="ACP-like_sf"/>
</dbReference>
<proteinExistence type="predicted"/>
<dbReference type="RefSeq" id="WP_045577502.1">
    <property type="nucleotide sequence ID" value="NZ_CADEVY010000004.1"/>
</dbReference>
<dbReference type="PANTHER" id="PTHR45527">
    <property type="entry name" value="NONRIBOSOMAL PEPTIDE SYNTHETASE"/>
    <property type="match status" value="1"/>
</dbReference>
<dbReference type="GO" id="GO:0072330">
    <property type="term" value="P:monocarboxylic acid biosynthetic process"/>
    <property type="evidence" value="ECO:0007669"/>
    <property type="project" value="UniProtKB-ARBA"/>
</dbReference>
<keyword evidence="3" id="KW-0597">Phosphoprotein</keyword>
<dbReference type="InterPro" id="IPR010071">
    <property type="entry name" value="AA_adenyl_dom"/>
</dbReference>
<dbReference type="GO" id="GO:0016874">
    <property type="term" value="F:ligase activity"/>
    <property type="evidence" value="ECO:0007669"/>
    <property type="project" value="UniProtKB-KW"/>
</dbReference>
<dbReference type="Proteomes" id="UP000029590">
    <property type="component" value="Unassembled WGS sequence"/>
</dbReference>
<dbReference type="Pfam" id="PF00668">
    <property type="entry name" value="Condensation"/>
    <property type="match status" value="4"/>
</dbReference>
<dbReference type="InterPro" id="IPR006162">
    <property type="entry name" value="Ppantetheine_attach_site"/>
</dbReference>
<keyword evidence="4" id="KW-0677">Repeat</keyword>
<evidence type="ECO:0000256" key="5">
    <source>
        <dbReference type="SAM" id="MobiDB-lite"/>
    </source>
</evidence>
<dbReference type="SUPFAM" id="SSF53335">
    <property type="entry name" value="S-adenosyl-L-methionine-dependent methyltransferases"/>
    <property type="match status" value="1"/>
</dbReference>
<dbReference type="Gene3D" id="3.30.559.30">
    <property type="entry name" value="Nonribosomal peptide synthetase, condensation domain"/>
    <property type="match status" value="4"/>
</dbReference>
<gene>
    <name evidence="7" type="primary">dltA</name>
    <name evidence="7" type="ORF">DM48_5441</name>
</gene>
<dbReference type="KEGG" id="bgo:BM43_3477"/>
<dbReference type="FunFam" id="3.30.300.30:FF:000010">
    <property type="entry name" value="Enterobactin synthetase component F"/>
    <property type="match status" value="3"/>
</dbReference>
<dbReference type="PROSITE" id="PS00012">
    <property type="entry name" value="PHOSPHOPANTETHEINE"/>
    <property type="match status" value="4"/>
</dbReference>
<dbReference type="Pfam" id="PF13193">
    <property type="entry name" value="AMP-binding_C"/>
    <property type="match status" value="3"/>
</dbReference>
<dbReference type="FunFam" id="3.30.559.10:FF:000012">
    <property type="entry name" value="Non-ribosomal peptide synthetase"/>
    <property type="match status" value="3"/>
</dbReference>
<evidence type="ECO:0000256" key="4">
    <source>
        <dbReference type="ARBA" id="ARBA00022737"/>
    </source>
</evidence>
<dbReference type="GO" id="GO:0005829">
    <property type="term" value="C:cytosol"/>
    <property type="evidence" value="ECO:0007669"/>
    <property type="project" value="TreeGrafter"/>
</dbReference>
<dbReference type="Gene3D" id="2.30.38.10">
    <property type="entry name" value="Luciferase, Domain 3"/>
    <property type="match status" value="4"/>
</dbReference>
<dbReference type="FunFam" id="3.40.50.12780:FF:000012">
    <property type="entry name" value="Non-ribosomal peptide synthetase"/>
    <property type="match status" value="3"/>
</dbReference>
<comment type="caution">
    <text evidence="7">The sequence shown here is derived from an EMBL/GenBank/DDBJ whole genome shotgun (WGS) entry which is preliminary data.</text>
</comment>
<dbReference type="Gene3D" id="3.30.559.10">
    <property type="entry name" value="Chloramphenicol acetyltransferase-like domain"/>
    <property type="match status" value="4"/>
</dbReference>
<dbReference type="Gene3D" id="3.30.300.30">
    <property type="match status" value="5"/>
</dbReference>
<protein>
    <submittedName>
        <fullName evidence="7">D-alanine--poly(Phosphoribitol) ligase, subunit 1</fullName>
        <ecNumber evidence="7">6.1.1.13</ecNumber>
    </submittedName>
</protein>
<dbReference type="InterPro" id="IPR001242">
    <property type="entry name" value="Condensation_dom"/>
</dbReference>
<dbReference type="FunFam" id="3.40.50.980:FF:000002">
    <property type="entry name" value="Enterobactin synthetase component F"/>
    <property type="match status" value="1"/>
</dbReference>
<keyword evidence="2" id="KW-0596">Phosphopantetheine</keyword>
<keyword evidence="7" id="KW-0436">Ligase</keyword>
<dbReference type="Pfam" id="PF00501">
    <property type="entry name" value="AMP-binding"/>
    <property type="match status" value="4"/>
</dbReference>
<dbReference type="PANTHER" id="PTHR45527:SF1">
    <property type="entry name" value="FATTY ACID SYNTHASE"/>
    <property type="match status" value="1"/>
</dbReference>
<name>A0AAW3EQZ3_BURGA</name>
<reference evidence="7 8" key="1">
    <citation type="submission" date="2014-04" db="EMBL/GenBank/DDBJ databases">
        <authorList>
            <person name="Bishop-Lilly K.A."/>
            <person name="Broomall S.M."/>
            <person name="Chain P.S."/>
            <person name="Chertkov O."/>
            <person name="Coyne S.R."/>
            <person name="Daligault H.E."/>
            <person name="Davenport K.W."/>
            <person name="Erkkila T."/>
            <person name="Frey K.G."/>
            <person name="Gibbons H.S."/>
            <person name="Gu W."/>
            <person name="Jaissle J."/>
            <person name="Johnson S.L."/>
            <person name="Koroleva G.I."/>
            <person name="Ladner J.T."/>
            <person name="Lo C.-C."/>
            <person name="Minogue T.D."/>
            <person name="Munk C."/>
            <person name="Palacios G.F."/>
            <person name="Redden C.L."/>
            <person name="Rosenzweig C.N."/>
            <person name="Scholz M.B."/>
            <person name="Teshima H."/>
            <person name="Xu Y."/>
        </authorList>
    </citation>
    <scope>NUCLEOTIDE SEQUENCE [LARGE SCALE GENOMIC DNA]</scope>
    <source>
        <strain evidence="8">gladioli</strain>
    </source>
</reference>
<sequence length="4711" mass="509795">MNAAIEDIYPLTPMQQGMLFHTLMAPGTGVYVEQLTCRIGRGLDVARFEQALQALVDRHAILRSVFAWDKLNEPLQIARRELRVPLAQLDWRERPAGEREAAYDAFLAEDYQRGFALDQPPLLRFTLIRFGDEDARFVWTSHHILYDGWSFAQLMSEFLAIYVALSRGEASALPPVRPYRDYIAWLKQRDLAKAEAFWRDSLAGFAHPTPLEVDRRREDRAGVEQIIWRYEEAGTARLRDWTRRAGITMNTLVQGVWAILLGRYSRQDDVVFGATVSGRPAEIEGIDSMVGLFINSLPVRARIDRQAMLGDWLRALQAHNAQMRHYEYTPLTQIREWSEVPAGLPLFASMLVFENYPIDASLRQADQILPIGEVRLREQDNYPLTFGASLSSHLEFLVSYDTRHFELATIERLCGHLECLFEAIGADPERRVGELPVLGEAERRAVLRDWNAPFAARPAPDAAATLQDRFEAQAAATPEAPAVIHGDTVLGYAELNARANRVAEALRARGIGPEARVGIGFSRGAAMVAAIYGIWKAGAAYVPFDPDQPAARFALLRDDARLAAMLTEPALAARFGGLPVISLDEAFFAGAEGDAAPAGNPPGRALPGNLAYVIYTSGSTGRPKGTLVSQAATLNMAASHAAILANVAPGPLRVACNASLSFDVSVAEMAVLLDGHALVIVPDEVRRAPEALLDFIEAQRIDAIDCPTLQLRYLIESGGTRLPRYVSTGGDAIDAAMWAAAREIDGTRFFNFYGPTECTVDVSVAELHAAGTLPVIGRPQAGSRLYLLDEAMQPVPPGVAGELYVGGANLARGYLGQPAMTAARFVPDPFAAQPGERLYRSGDLARHLADGTLEYVGRADDQLKVRGYRIEPGEVETALLATRPVIEAIVLPQETGPGERQLVAYVGVDPGQEQTRHWGESFDDIYDVEGPADASFNTAGWNSSYDDLPIPAPQMRRWLDSTLARILALNPRHVLELGVGTGMLLHGIAPHCARYYGTDLSARAIAQLDAAVRAAGYRDCEIALLARGAHEIEAWQELGFDTVVINSVAQYFESPDYLLAVIERAVAAIPERGHVFLGDLRHHGLLRAFHTSLELFRAQPSTLLSRLRESVARIEAGETELLVDPAFFFALAERWPAITHVEAMPKAGEDDNELTRFRYDVVLRVDHQRARAGDAAPLVPDWIDWDTALAADQALAELDRRLAAGASPCLAFAGIPDARLEAQVAADAMVHAEAAPRATVAELRRAEAARTRRGIAPAACETLAARHGYRLQLSRAAGALGQFHAVFTREPVRIDWRARFGHDGAAPLVNRPCAVQLLPKIHKQILQALRTRLPDYMIPGRLVVLDRLPRGISGKIDRRALPAPDATANAGLAADAAAQGAALSPTEEILAGIWSEILGVPALGAQDNFFDLGGHSLLATRVISKVRAAFQAELPIRALFEMPTVRGFAQRVELAQRERAGTNLPAITANAAGSTDAAPPLSFAQERLWFIDQLEGPSALYNMPIAVRLSGRLDLDALQRALDTIAGRHATLRTRLAVPEHGPRAEHAQGQPAQLIAPEAGLPIRLVELDTLEREAREARIAELTAEEARTPFDLARGPLARATLLRAGDTEHIALLTLHHTVADGWSIGVLVQELGALYGAFVQGRPSPLPPLELQYADFAAWQRKWQAEGVLQRQLDYWRGALAGAPALLPFPTDHPRAAHRAHRGAHAGFVIDAPLAAAARALGRGTQSTLFMVLMAAFDLLLARYSGESDICVGTVVANRNRAELEPLIGLFANTLVMRAQVDPAASFRALLQRVRGAALEAHANQDLPFEQVVDALAPVRSLSHQPLFQIMLLLQNTPDTALTLPGLSLQSLGAAGTTAKCDLILNVSEAGSELHCDLEYDLNLFEAGTVERIGRHFTQLLRAVTAAPDAPMRGLSLFDAAELRELRQQANATERAWPEPADFISMFEAQARATPGRVAVTGAGRTLDYRELDARADRLAHALAARGIGPEDLVGIHTERDTDMMVAVLGAMKTGAAYVPLDPELRPERLRYMVSDARLAAIVTQRALLAHTPDGADAICLDDAEVEHAPATPFRRARAISPEALAYLIYTSGSTGTPKAVQVRQQSLANLLRSMRQAPGIEADDVMLSVTSLAFDLVVPNLFLPLTCGARTVYAPRELTDDPARLAELMEHHGVSLMQATPATWRMLVEHRWPTLPAPLKLLCGGDALGADLAARLLEHVPAVWNMYGPTETTVWSSFTALERAADAACIGRPLANTRLYVLDEAGQPVPPGAAGELHIGGDGLARGYLHQAAMSAERFVPDPFAGRPGQRMYRTGDLARQLADGRLQLLGRLDNQIKLRGFRIEPGEIEAVLAARPGIRECVVLAREFGDGDQRLVAYLVREPAGASALEAGDASHAAPPADTAEALRDALAATLPDYMVPACFVEIEAVPLTANGKLDRRALPLPELTAPAVHVEPATPLQAQIAAIWASLLKRPAIGLHDNFFEAGGHSLLATRLVAHLRRELGVELPLRAVFEAPTLERLARRVQEAGESAAQADTQPAAAPILPRTHREAPPLSAAQHRLWFLEQLQPGNPAYTIPLVVRLSGALDVAAFGRAVNAVVARHATLRTRFAVREGEPVQQIAPALAIEVPLVRLDQEPEAQRDARARALIDAAVQLPFDLATGPLLRVSLLRLREDEHIAVAVIHHVVADGWSLDLLVDEIAAGYRAALEGTTPALPALPVQYADYACWQRERREAGVLDAQLRYWLDQLAGAPALLPLPTDRPRPAVQRHLGAALAFEVPGDTAAALDALAARHGATRFMALAAAFDVLLARYSGQADICLGTPIANRRQAELEPLIGLFVNTLVLRNRVDLRAGFDTLLGQVRDTALAAYANQDVPFEQVVEALQVERHLSHTPVFQVMLALQNAPGAGLALPGLRLQPLAADTRAAKFDLSLYVSAGAEGLDCLFEYDTDLFDTATVELLARRFVRLLEAVLAQPSRRVGELPLMEREERRRVLEDWNATAVEPRDAGEPALHLRIEQQAARTPEATALVFEGDSLSYGELERRANRLAHALIAAGVRPDQPVALCLERSLEMMVALLGTLKAGAAWLPIDPALPRERIALMLDMARPAAILGHSRLAARLPAHDGLPLLLVDQQPAGAADSPADHSPGLPVHPGQLAYVIFTSGSTGTPKGVGVDHAGIGNRLAWMQRAYPIGAGDRVLQKTPLSFDVSVWELFWPLREGATLVIARPGGHQDPAYLHALIASERISTLHFVPSMLDAFLQARPAGALPTLRQVMCSGEALPAALVARFAQALPRVALHNLYGPTEASVDVSAWSWPAPEAGSAADAIPAVIPAVIPIGKPIANTRLYVLDEAGQPAPAGVPGELHIAGIGLARGYLNRPALSAERFVPDPFAATPGQRMYRSGDLARHLPDGTLEYLGRIDEQLKLRGLRIEPGEIEAAIARLPGVRETVVVAREFGPGDRRLVAYVTGEGFDAAAAPAALSASLPDYMVPAHFVRLAALPLSAHGKLERRALPAPDARAAEGAGGANGFAAPVTALQRALAAIWADVLKLERVGLDEHFFAAGGHSLLATQLVARIRRDLGLELPLHAIFEAPTLGRLAARIEDAGAGTRLETPVLRAEHFGPPPLSTGQQRLWFLDQLQPGSSAYLIPLALRLSGRLDVEAFRRAVNAVVARHDVLRTTFPMVDGEPVQTVAPRLDIEVPLTALDTLPAEQREARAAELADQAARAPLDLARGPLLRAGLLRLAADRHVAMLTLHHIIADAWSVGVLLNEIAECYQAALEGRPAALPELAIQYTDFAAWQRERLSRGALDTQLDYWVHQLADAPTLLPLPTDHARPPVQRYLGATLDFRVPAETVAALGEIGRRGGATLFMTLTAAFKVLLARHAGQADICVGTPIANRRQAELEPLIGLFINTLVLRDRIELHEGFDALLTRVRDTALAAYARQDVPFEQVVDALQLTRHMSHSVLFQVLVELQNVPLTAAPMPGLEVEPFATPGHAAKFDLTLTMCQVEGGLDCSLTYNTDLFEAATIERMAGHFRRLLAGIVAAPSTRVGALPMLDDAEQRRIVHEWNDNAVDYGNHAQGEGTLHGHFERQAALTPDALAVASPLARLSYGELNARANRLAHHLRRQYGLGAGRLAAICVERSVEMMVGLLAILKTGGAYVPLDPSHPHERLQTMLDDARPAVLLTLARHAGQLPATGVPVCTFDAGLPDEAALPDHDPGLRTYSSELAYVIYTSGSTGKPKGVMISHYTLMQYLRWGQTAYPTERELGSFAQLPLVFDASITTLYIPLLSGKDVHLPPPDAGADLFAFLKEPHDLSVLKITPAHIDLVAASMPKSSVRTRIATTVSGGEALTAAQARVWLDYFPDTTLINEYGPTETTVGCSVQTLRGSVPYEATVPIGWPIANTQMHILDPLGNPVPAGVVGQLYIAGEGLARGYLNRPALSAERFVPNPFSATPGARMYHSGDLARYLPDGTMDFLGRIDDQLKIRGFRIEPGEIESAISGLPGVRDVFVAAWRNPSEAGEQGVALVAYVVPEVQGEGDVSTLRAALREMLPEYMVPAHFVELAHLPLTSNGKVDRRALPAPQPRSRAHGEAAPETPTEIALAAIWENVLRVPGVGRLDSFFDIGGNSLLAVQLVNHAAREFGVALPIRVAFEFQTVAAMAQYVDEITMLQAMSSNHDSLSDDAISMRI</sequence>
<dbReference type="InterPro" id="IPR029063">
    <property type="entry name" value="SAM-dependent_MTases_sf"/>
</dbReference>
<feature type="region of interest" description="Disordered" evidence="5">
    <location>
        <begin position="4596"/>
        <end position="4616"/>
    </location>
</feature>
<dbReference type="Gene3D" id="1.10.1200.10">
    <property type="entry name" value="ACP-like"/>
    <property type="match status" value="4"/>
</dbReference>
<dbReference type="InterPro" id="IPR020806">
    <property type="entry name" value="PKS_PP-bd"/>
</dbReference>
<dbReference type="EC" id="6.1.1.13" evidence="7"/>
<accession>A0AAW3EQZ3</accession>
<dbReference type="FunFam" id="3.40.50.980:FF:000001">
    <property type="entry name" value="Non-ribosomal peptide synthetase"/>
    <property type="match status" value="4"/>
</dbReference>
<feature type="domain" description="Carrier" evidence="6">
    <location>
        <begin position="2463"/>
        <end position="2538"/>
    </location>
</feature>
<dbReference type="InterPro" id="IPR025110">
    <property type="entry name" value="AMP-bd_C"/>
</dbReference>
<dbReference type="Gene3D" id="3.40.50.150">
    <property type="entry name" value="Vaccinia Virus protein VP39"/>
    <property type="match status" value="1"/>
</dbReference>
<dbReference type="PROSITE" id="PS50075">
    <property type="entry name" value="CARRIER"/>
    <property type="match status" value="4"/>
</dbReference>
<dbReference type="Pfam" id="PF00550">
    <property type="entry name" value="PP-binding"/>
    <property type="match status" value="4"/>
</dbReference>
<dbReference type="CDD" id="cd19543">
    <property type="entry name" value="DCL_NRPS"/>
    <property type="match status" value="1"/>
</dbReference>
<dbReference type="CDD" id="cd17646">
    <property type="entry name" value="A_NRPS_AB3403-like"/>
    <property type="match status" value="1"/>
</dbReference>
<dbReference type="Pfam" id="PF08242">
    <property type="entry name" value="Methyltransf_12"/>
    <property type="match status" value="1"/>
</dbReference>
<evidence type="ECO:0000259" key="6">
    <source>
        <dbReference type="PROSITE" id="PS50075"/>
    </source>
</evidence>
<dbReference type="SUPFAM" id="SSF47336">
    <property type="entry name" value="ACP-like"/>
    <property type="match status" value="4"/>
</dbReference>